<dbReference type="EMBL" id="BAABDC010000004">
    <property type="protein sequence ID" value="GAA3708216.1"/>
    <property type="molecule type" value="Genomic_DNA"/>
</dbReference>
<comment type="caution">
    <text evidence="1">The sequence shown here is derived from an EMBL/GenBank/DDBJ whole genome shotgun (WGS) entry which is preliminary data.</text>
</comment>
<evidence type="ECO:0000313" key="1">
    <source>
        <dbReference type="EMBL" id="GAA3708216.1"/>
    </source>
</evidence>
<name>A0ABP7DRT5_9MICO</name>
<sequence length="143" mass="14915">MKSRDGAGDTAYGVGMSKTARVRGVQAALGLVLASTALSGCSASSTGSYCDVLRSVQADWKGSSATLQDPAAAARLASAITQVEASAPEEVKADWESLHTLVQKFTVADPDLAALTKQLQGFESSAKRVEVHARETCQVDLTR</sequence>
<proteinExistence type="predicted"/>
<dbReference type="Proteomes" id="UP001501468">
    <property type="component" value="Unassembled WGS sequence"/>
</dbReference>
<organism evidence="1 2">
    <name type="scientific">Terrabacter ginsenosidimutans</name>
    <dbReference type="NCBI Taxonomy" id="490575"/>
    <lineage>
        <taxon>Bacteria</taxon>
        <taxon>Bacillati</taxon>
        <taxon>Actinomycetota</taxon>
        <taxon>Actinomycetes</taxon>
        <taxon>Micrococcales</taxon>
        <taxon>Intrasporangiaceae</taxon>
        <taxon>Terrabacter</taxon>
    </lineage>
</organism>
<keyword evidence="2" id="KW-1185">Reference proteome</keyword>
<evidence type="ECO:0000313" key="2">
    <source>
        <dbReference type="Proteomes" id="UP001501468"/>
    </source>
</evidence>
<evidence type="ECO:0008006" key="3">
    <source>
        <dbReference type="Google" id="ProtNLM"/>
    </source>
</evidence>
<accession>A0ABP7DRT5</accession>
<reference evidence="2" key="1">
    <citation type="journal article" date="2019" name="Int. J. Syst. Evol. Microbiol.">
        <title>The Global Catalogue of Microorganisms (GCM) 10K type strain sequencing project: providing services to taxonomists for standard genome sequencing and annotation.</title>
        <authorList>
            <consortium name="The Broad Institute Genomics Platform"/>
            <consortium name="The Broad Institute Genome Sequencing Center for Infectious Disease"/>
            <person name="Wu L."/>
            <person name="Ma J."/>
        </authorList>
    </citation>
    <scope>NUCLEOTIDE SEQUENCE [LARGE SCALE GENOMIC DNA]</scope>
    <source>
        <strain evidence="2">JCM 17125</strain>
    </source>
</reference>
<gene>
    <name evidence="1" type="ORF">GCM10022399_26220</name>
</gene>
<protein>
    <recommendedName>
        <fullName evidence="3">Lipoprotein</fullName>
    </recommendedName>
</protein>